<organism evidence="2 3">
    <name type="scientific">Tetrahymena thermophila (strain SB210)</name>
    <dbReference type="NCBI Taxonomy" id="312017"/>
    <lineage>
        <taxon>Eukaryota</taxon>
        <taxon>Sar</taxon>
        <taxon>Alveolata</taxon>
        <taxon>Ciliophora</taxon>
        <taxon>Intramacronucleata</taxon>
        <taxon>Oligohymenophorea</taxon>
        <taxon>Hymenostomatida</taxon>
        <taxon>Tetrahymenina</taxon>
        <taxon>Tetrahymenidae</taxon>
        <taxon>Tetrahymena</taxon>
    </lineage>
</organism>
<keyword evidence="1" id="KW-1133">Transmembrane helix</keyword>
<dbReference type="Gene3D" id="3.30.565.10">
    <property type="entry name" value="Histidine kinase-like ATPase, C-terminal domain"/>
    <property type="match status" value="1"/>
</dbReference>
<keyword evidence="1 2" id="KW-0812">Transmembrane</keyword>
<dbReference type="RefSeq" id="XP_001018587.2">
    <property type="nucleotide sequence ID" value="XM_001018587.2"/>
</dbReference>
<feature type="transmembrane region" description="Helical" evidence="1">
    <location>
        <begin position="57"/>
        <end position="75"/>
    </location>
</feature>
<keyword evidence="3" id="KW-1185">Reference proteome</keyword>
<feature type="transmembrane region" description="Helical" evidence="1">
    <location>
        <begin position="161"/>
        <end position="180"/>
    </location>
</feature>
<keyword evidence="1" id="KW-0472">Membrane</keyword>
<dbReference type="OrthoDB" id="303113at2759"/>
<feature type="transmembrane region" description="Helical" evidence="1">
    <location>
        <begin position="87"/>
        <end position="107"/>
    </location>
</feature>
<dbReference type="KEGG" id="tet:TTHERM_00285730"/>
<name>I7MKF7_TETTS</name>
<dbReference type="EMBL" id="GG662651">
    <property type="protein sequence ID" value="EAR98342.2"/>
    <property type="molecule type" value="Genomic_DNA"/>
</dbReference>
<sequence length="862" mass="101463">MNQISLCFQSQSLEQKFQEESRKTYGKIYVNILIGYIFIVAIPCVVISSINFNLNNLGIYIIAVLNCSFNSILTIRKPKYFNLQVNTLSFFIVLAFCGQIIFFGTSTGIDDDYFLFFFGACGISIQVTLAFLSANYLFTCTQMILSTMIYYYVFWSKNIYAFKYQYGAFMIFILYAVYIIQRDRRQIFLHQNSQKEWSQIVKQVLSSSIITVQYDQKNNLIELDMINNQAKKMLQINDSNEFKIFSRQTLAVDRLQDYSSDFQESKTSEIGDIIQNKNNMWMSNVQKNTVENRIISLIKEYIEKKHKKQKSSQQKYNQKYSMSGKKEFKNEGDNNTHIQFEEQTQDFFYGIYKKNDCSKDQVFSIKVSAYQNFTSYYCCLVIERETEKQKIQALKKINSSLEKCFFQLFINIGDKLQNISNNLQNKDVINSNILQSYNQMYNYKDHALIIKNEFKLLNGSQLVQNCSLGKFNDIIKRSFLNKLKEVKLNFSYVNCDENTEMCTQSNKLRQILMNLIENSIKFFNEQTTSKRKYSYLQNIFKRKKNFTLDNQKTININSKQLEQNNANQINKSDNLTTTTKNIQQDFNLDLNQSYAYQITSQYNSQLKILQLNEQNQSQVNISFQLIKGENAKSNIIKISVLDNSGGISLKKLYTLLELIGTKNPAFNSKYLNYNFIGWKVNYHIIGNLGPFFNFFVRTLQNQGLEYHFYIFQNIEILFEKDQKYQTVFSNNAFQENMENSHQEYYHIQNYTNLKQYLCENQMNHSKKIKRMQTSCSINYTRTNINNHQKTQNNNKLPELSKENIQIVDQSLKHFEGTQPIINTPKYSSYQLINKINKQADQIKNLDQQSQENNLSYAFFNVD</sequence>
<feature type="transmembrane region" description="Helical" evidence="1">
    <location>
        <begin position="28"/>
        <end position="51"/>
    </location>
</feature>
<dbReference type="AlphaFoldDB" id="I7MKF7"/>
<evidence type="ECO:0000256" key="1">
    <source>
        <dbReference type="SAM" id="Phobius"/>
    </source>
</evidence>
<proteinExistence type="predicted"/>
<accession>I7MKF7</accession>
<evidence type="ECO:0000313" key="3">
    <source>
        <dbReference type="Proteomes" id="UP000009168"/>
    </source>
</evidence>
<dbReference type="InParanoid" id="I7MKF7"/>
<gene>
    <name evidence="2" type="ORF">TTHERM_00285730</name>
</gene>
<dbReference type="InterPro" id="IPR036890">
    <property type="entry name" value="HATPase_C_sf"/>
</dbReference>
<feature type="transmembrane region" description="Helical" evidence="1">
    <location>
        <begin position="113"/>
        <end position="131"/>
    </location>
</feature>
<reference evidence="3" key="1">
    <citation type="journal article" date="2006" name="PLoS Biol.">
        <title>Macronuclear genome sequence of the ciliate Tetrahymena thermophila, a model eukaryote.</title>
        <authorList>
            <person name="Eisen J.A."/>
            <person name="Coyne R.S."/>
            <person name="Wu M."/>
            <person name="Wu D."/>
            <person name="Thiagarajan M."/>
            <person name="Wortman J.R."/>
            <person name="Badger J.H."/>
            <person name="Ren Q."/>
            <person name="Amedeo P."/>
            <person name="Jones K.M."/>
            <person name="Tallon L.J."/>
            <person name="Delcher A.L."/>
            <person name="Salzberg S.L."/>
            <person name="Silva J.C."/>
            <person name="Haas B.J."/>
            <person name="Majoros W.H."/>
            <person name="Farzad M."/>
            <person name="Carlton J.M."/>
            <person name="Smith R.K. Jr."/>
            <person name="Garg J."/>
            <person name="Pearlman R.E."/>
            <person name="Karrer K.M."/>
            <person name="Sun L."/>
            <person name="Manning G."/>
            <person name="Elde N.C."/>
            <person name="Turkewitz A.P."/>
            <person name="Asai D.J."/>
            <person name="Wilkes D.E."/>
            <person name="Wang Y."/>
            <person name="Cai H."/>
            <person name="Collins K."/>
            <person name="Stewart B.A."/>
            <person name="Lee S.R."/>
            <person name="Wilamowska K."/>
            <person name="Weinberg Z."/>
            <person name="Ruzzo W.L."/>
            <person name="Wloga D."/>
            <person name="Gaertig J."/>
            <person name="Frankel J."/>
            <person name="Tsao C.-C."/>
            <person name="Gorovsky M.A."/>
            <person name="Keeling P.J."/>
            <person name="Waller R.F."/>
            <person name="Patron N.J."/>
            <person name="Cherry J.M."/>
            <person name="Stover N.A."/>
            <person name="Krieger C.J."/>
            <person name="del Toro C."/>
            <person name="Ryder H.F."/>
            <person name="Williamson S.C."/>
            <person name="Barbeau R.A."/>
            <person name="Hamilton E.P."/>
            <person name="Orias E."/>
        </authorList>
    </citation>
    <scope>NUCLEOTIDE SEQUENCE [LARGE SCALE GENOMIC DNA]</scope>
    <source>
        <strain evidence="3">SB210</strain>
    </source>
</reference>
<dbReference type="SUPFAM" id="SSF55874">
    <property type="entry name" value="ATPase domain of HSP90 chaperone/DNA topoisomerase II/histidine kinase"/>
    <property type="match status" value="1"/>
</dbReference>
<dbReference type="GeneID" id="7839500"/>
<evidence type="ECO:0000313" key="2">
    <source>
        <dbReference type="EMBL" id="EAR98342.2"/>
    </source>
</evidence>
<protein>
    <submittedName>
        <fullName evidence="2">Transmembrane protein, putative</fullName>
    </submittedName>
</protein>
<dbReference type="Proteomes" id="UP000009168">
    <property type="component" value="Unassembled WGS sequence"/>
</dbReference>